<sequence length="133" mass="14680">MTTQTLIAARNAGLPIYEAVVTNEYSAPKSMLTLTEYRRVYDIDALSSPTVKFVGLGAVAPDTFWVIPRGFRSTSILVNLHETWQDNVAFPLMRWDETTLKFVNSPLVQLPDGGPSIGIARITDEDENDSSSS</sequence>
<evidence type="ECO:0000313" key="2">
    <source>
        <dbReference type="Proteomes" id="UP000283479"/>
    </source>
</evidence>
<gene>
    <name evidence="1" type="ORF">EGT50_16075</name>
</gene>
<dbReference type="Proteomes" id="UP000283479">
    <property type="component" value="Unassembled WGS sequence"/>
</dbReference>
<proteinExistence type="predicted"/>
<organism evidence="1 2">
    <name type="scientific">Rhodococcus xishaensis</name>
    <dbReference type="NCBI Taxonomy" id="2487364"/>
    <lineage>
        <taxon>Bacteria</taxon>
        <taxon>Bacillati</taxon>
        <taxon>Actinomycetota</taxon>
        <taxon>Actinomycetes</taxon>
        <taxon>Mycobacteriales</taxon>
        <taxon>Nocardiaceae</taxon>
        <taxon>Rhodococcus</taxon>
    </lineage>
</organism>
<reference evidence="1 2" key="1">
    <citation type="submission" date="2018-11" db="EMBL/GenBank/DDBJ databases">
        <title>Rhodococcus spongicola sp. nov. and Rhodococcus xishaensis sp. nov. from marine sponges.</title>
        <authorList>
            <person name="Li L."/>
            <person name="Lin H.W."/>
        </authorList>
    </citation>
    <scope>NUCLEOTIDE SEQUENCE [LARGE SCALE GENOMIC DNA]</scope>
    <source>
        <strain evidence="1 2">LHW51113</strain>
    </source>
</reference>
<dbReference type="EMBL" id="RKLO01000007">
    <property type="protein sequence ID" value="RVW00157.1"/>
    <property type="molecule type" value="Genomic_DNA"/>
</dbReference>
<protein>
    <submittedName>
        <fullName evidence="1">Uncharacterized protein</fullName>
    </submittedName>
</protein>
<name>A0A438AN86_9NOCA</name>
<keyword evidence="2" id="KW-1185">Reference proteome</keyword>
<evidence type="ECO:0000313" key="1">
    <source>
        <dbReference type="EMBL" id="RVW00157.1"/>
    </source>
</evidence>
<comment type="caution">
    <text evidence="1">The sequence shown here is derived from an EMBL/GenBank/DDBJ whole genome shotgun (WGS) entry which is preliminary data.</text>
</comment>
<accession>A0A438AN86</accession>
<dbReference type="AlphaFoldDB" id="A0A438AN86"/>